<name>A0A9D2EDK6_9MICO</name>
<evidence type="ECO:0008006" key="3">
    <source>
        <dbReference type="Google" id="ProtNLM"/>
    </source>
</evidence>
<evidence type="ECO:0000313" key="2">
    <source>
        <dbReference type="Proteomes" id="UP000824037"/>
    </source>
</evidence>
<dbReference type="AlphaFoldDB" id="A0A9D2EDK6"/>
<reference evidence="1" key="1">
    <citation type="journal article" date="2021" name="PeerJ">
        <title>Extensive microbial diversity within the chicken gut microbiome revealed by metagenomics and culture.</title>
        <authorList>
            <person name="Gilroy R."/>
            <person name="Ravi A."/>
            <person name="Getino M."/>
            <person name="Pursley I."/>
            <person name="Horton D.L."/>
            <person name="Alikhan N.F."/>
            <person name="Baker D."/>
            <person name="Gharbi K."/>
            <person name="Hall N."/>
            <person name="Watson M."/>
            <person name="Adriaenssens E.M."/>
            <person name="Foster-Nyarko E."/>
            <person name="Jarju S."/>
            <person name="Secka A."/>
            <person name="Antonio M."/>
            <person name="Oren A."/>
            <person name="Chaudhuri R.R."/>
            <person name="La Ragione R."/>
            <person name="Hildebrand F."/>
            <person name="Pallen M.J."/>
        </authorList>
    </citation>
    <scope>NUCLEOTIDE SEQUENCE</scope>
    <source>
        <strain evidence="1">ChiGjej4B4-7305</strain>
    </source>
</reference>
<proteinExistence type="predicted"/>
<dbReference type="InterPro" id="IPR036770">
    <property type="entry name" value="Ankyrin_rpt-contain_sf"/>
</dbReference>
<gene>
    <name evidence="1" type="ORF">H9815_08565</name>
</gene>
<reference evidence="1" key="2">
    <citation type="submission" date="2021-04" db="EMBL/GenBank/DDBJ databases">
        <authorList>
            <person name="Gilroy R."/>
        </authorList>
    </citation>
    <scope>NUCLEOTIDE SEQUENCE</scope>
    <source>
        <strain evidence="1">ChiGjej4B4-7305</strain>
    </source>
</reference>
<evidence type="ECO:0000313" key="1">
    <source>
        <dbReference type="EMBL" id="HIZ35818.1"/>
    </source>
</evidence>
<dbReference type="Proteomes" id="UP000824037">
    <property type="component" value="Unassembled WGS sequence"/>
</dbReference>
<dbReference type="SUPFAM" id="SSF48403">
    <property type="entry name" value="Ankyrin repeat"/>
    <property type="match status" value="1"/>
</dbReference>
<dbReference type="EMBL" id="DXBY01000146">
    <property type="protein sequence ID" value="HIZ35818.1"/>
    <property type="molecule type" value="Genomic_DNA"/>
</dbReference>
<organism evidence="1 2">
    <name type="scientific">Candidatus Ruania gallistercoris</name>
    <dbReference type="NCBI Taxonomy" id="2838746"/>
    <lineage>
        <taxon>Bacteria</taxon>
        <taxon>Bacillati</taxon>
        <taxon>Actinomycetota</taxon>
        <taxon>Actinomycetes</taxon>
        <taxon>Micrococcales</taxon>
        <taxon>Ruaniaceae</taxon>
        <taxon>Ruania</taxon>
    </lineage>
</organism>
<comment type="caution">
    <text evidence="1">The sequence shown here is derived from an EMBL/GenBank/DDBJ whole genome shotgun (WGS) entry which is preliminary data.</text>
</comment>
<accession>A0A9D2EDK6</accession>
<sequence length="191" mass="20897">MADVAEVTQTLQRGTVSDVTRVLGRREMKRWRNGDRTALSLALTNRSPADRLAICHLLLDRGADASFVLEFDNVGALHLLFSHEPHDYVGEKELAARLIDAGADVNLVSPRFGSPLASLAATFKFSDATLQPFYDVLIESGKLNLSTVDKGGRTMMENIAVKVRKRASLYQQLIDFAIASGQQEAIPPTEG</sequence>
<dbReference type="Gene3D" id="1.25.40.20">
    <property type="entry name" value="Ankyrin repeat-containing domain"/>
    <property type="match status" value="1"/>
</dbReference>
<protein>
    <recommendedName>
        <fullName evidence="3">Ankyrin repeat domain-containing protein</fullName>
    </recommendedName>
</protein>